<name>A0A7S2F7C4_9STRA</name>
<evidence type="ECO:0000256" key="6">
    <source>
        <dbReference type="ARBA" id="ARBA00023170"/>
    </source>
</evidence>
<evidence type="ECO:0000256" key="4">
    <source>
        <dbReference type="ARBA" id="ARBA00023040"/>
    </source>
</evidence>
<evidence type="ECO:0000259" key="10">
    <source>
        <dbReference type="PROSITE" id="PS50261"/>
    </source>
</evidence>
<dbReference type="PROSITE" id="PS50262">
    <property type="entry name" value="G_PROTEIN_RECEP_F1_2"/>
    <property type="match status" value="1"/>
</dbReference>
<dbReference type="InterPro" id="IPR017452">
    <property type="entry name" value="GPCR_Rhodpsn_7TM"/>
</dbReference>
<dbReference type="InterPro" id="IPR017981">
    <property type="entry name" value="GPCR_2-like_7TM"/>
</dbReference>
<evidence type="ECO:0000259" key="11">
    <source>
        <dbReference type="PROSITE" id="PS50262"/>
    </source>
</evidence>
<dbReference type="GO" id="GO:0004930">
    <property type="term" value="F:G protein-coupled receptor activity"/>
    <property type="evidence" value="ECO:0007669"/>
    <property type="project" value="UniProtKB-KW"/>
</dbReference>
<feature type="transmembrane region" description="Helical" evidence="9">
    <location>
        <begin position="121"/>
        <end position="141"/>
    </location>
</feature>
<feature type="transmembrane region" description="Helical" evidence="9">
    <location>
        <begin position="257"/>
        <end position="281"/>
    </location>
</feature>
<feature type="domain" description="G-protein coupled receptors family 1 profile" evidence="11">
    <location>
        <begin position="30"/>
        <end position="279"/>
    </location>
</feature>
<dbReference type="InterPro" id="IPR022340">
    <property type="entry name" value="GPCR_GCR1_put"/>
</dbReference>
<keyword evidence="5 9" id="KW-0472">Membrane</keyword>
<evidence type="ECO:0000256" key="7">
    <source>
        <dbReference type="ARBA" id="ARBA00023224"/>
    </source>
</evidence>
<dbReference type="PANTHER" id="PTHR23112:SF0">
    <property type="entry name" value="TRANSMEMBRANE PROTEIN 116"/>
    <property type="match status" value="1"/>
</dbReference>
<keyword evidence="6" id="KW-0675">Receptor</keyword>
<gene>
    <name evidence="12" type="ORF">DSPE1174_LOCUS2866</name>
</gene>
<feature type="transmembrane region" description="Helical" evidence="9">
    <location>
        <begin position="19"/>
        <end position="39"/>
    </location>
</feature>
<evidence type="ECO:0008006" key="13">
    <source>
        <dbReference type="Google" id="ProtNLM"/>
    </source>
</evidence>
<evidence type="ECO:0000256" key="8">
    <source>
        <dbReference type="SAM" id="MobiDB-lite"/>
    </source>
</evidence>
<keyword evidence="3 9" id="KW-1133">Transmembrane helix</keyword>
<keyword evidence="2 9" id="KW-0812">Transmembrane</keyword>
<dbReference type="EMBL" id="HBGS01005546">
    <property type="protein sequence ID" value="CAD9376367.1"/>
    <property type="molecule type" value="Transcribed_RNA"/>
</dbReference>
<comment type="subcellular location">
    <subcellularLocation>
        <location evidence="1">Membrane</location>
        <topology evidence="1">Multi-pass membrane protein</topology>
    </subcellularLocation>
</comment>
<dbReference type="AlphaFoldDB" id="A0A7S2F7C4"/>
<keyword evidence="4" id="KW-0297">G-protein coupled receptor</keyword>
<dbReference type="InterPro" id="IPR000276">
    <property type="entry name" value="GPCR_Rhodpsn"/>
</dbReference>
<keyword evidence="7" id="KW-0807">Transducer</keyword>
<dbReference type="PROSITE" id="PS50261">
    <property type="entry name" value="G_PROTEIN_RECEP_F2_4"/>
    <property type="match status" value="1"/>
</dbReference>
<dbReference type="GO" id="GO:0007166">
    <property type="term" value="P:cell surface receptor signaling pathway"/>
    <property type="evidence" value="ECO:0007669"/>
    <property type="project" value="InterPro"/>
</dbReference>
<reference evidence="12" key="1">
    <citation type="submission" date="2021-01" db="EMBL/GenBank/DDBJ databases">
        <authorList>
            <person name="Corre E."/>
            <person name="Pelletier E."/>
            <person name="Niang G."/>
            <person name="Scheremetjew M."/>
            <person name="Finn R."/>
            <person name="Kale V."/>
            <person name="Holt S."/>
            <person name="Cochrane G."/>
            <person name="Meng A."/>
            <person name="Brown T."/>
            <person name="Cohen L."/>
        </authorList>
    </citation>
    <scope>NUCLEOTIDE SEQUENCE</scope>
    <source>
        <strain evidence="12">CCMP1381</strain>
    </source>
</reference>
<protein>
    <recommendedName>
        <fullName evidence="13">G-protein coupled receptors family 2 profile 2 domain-containing protein</fullName>
    </recommendedName>
</protein>
<feature type="transmembrane region" description="Helical" evidence="9">
    <location>
        <begin position="88"/>
        <end position="109"/>
    </location>
</feature>
<dbReference type="GO" id="GO:0007189">
    <property type="term" value="P:adenylate cyclase-activating G protein-coupled receptor signaling pathway"/>
    <property type="evidence" value="ECO:0007669"/>
    <property type="project" value="TreeGrafter"/>
</dbReference>
<evidence type="ECO:0000256" key="5">
    <source>
        <dbReference type="ARBA" id="ARBA00023136"/>
    </source>
</evidence>
<feature type="transmembrane region" description="Helical" evidence="9">
    <location>
        <begin position="230"/>
        <end position="251"/>
    </location>
</feature>
<feature type="domain" description="G-protein coupled receptors family 2 profile 2" evidence="10">
    <location>
        <begin position="16"/>
        <end position="283"/>
    </location>
</feature>
<evidence type="ECO:0000313" key="12">
    <source>
        <dbReference type="EMBL" id="CAD9376367.1"/>
    </source>
</evidence>
<feature type="transmembrane region" description="Helical" evidence="9">
    <location>
        <begin position="161"/>
        <end position="190"/>
    </location>
</feature>
<dbReference type="GO" id="GO:0005886">
    <property type="term" value="C:plasma membrane"/>
    <property type="evidence" value="ECO:0007669"/>
    <property type="project" value="TreeGrafter"/>
</dbReference>
<dbReference type="PRINTS" id="PR02000">
    <property type="entry name" value="GCR1PLANT"/>
</dbReference>
<dbReference type="PRINTS" id="PR02001">
    <property type="entry name" value="GCR1CAMPR"/>
</dbReference>
<dbReference type="Pfam" id="PF00001">
    <property type="entry name" value="7tm_1"/>
    <property type="match status" value="1"/>
</dbReference>
<dbReference type="Gene3D" id="1.20.1070.10">
    <property type="entry name" value="Rhodopsin 7-helix transmembrane proteins"/>
    <property type="match status" value="1"/>
</dbReference>
<dbReference type="SUPFAM" id="SSF81321">
    <property type="entry name" value="Family A G protein-coupled receptor-like"/>
    <property type="match status" value="1"/>
</dbReference>
<accession>A0A7S2F7C4</accession>
<feature type="transmembrane region" description="Helical" evidence="9">
    <location>
        <begin position="46"/>
        <end position="68"/>
    </location>
</feature>
<evidence type="ECO:0000256" key="3">
    <source>
        <dbReference type="ARBA" id="ARBA00022989"/>
    </source>
</evidence>
<sequence length="372" mass="42157">MSADSGSFSSEQERMLLKAAIYCSTVSCFGSLVVIASYVRFPHLRGFSFMLVAYLAVADLGTDVVYFLGDYNTGDNICTLQAVMRVYFNLAAIFLTVVIAHLMHAVIVDRNFDVEHEQRKLPTYIIFSWGLPAIFAALPFTTGNYGNNGAWCSITPGTGSYWAGVMWIFVCIFVPCWLAIGYNVTVYLTVNRVVRGLHMSHSMSEMDEYSRRTHLKQRANQNQFVERLQLYPLVLVVSWTWVTIYCFQAMLEPDQHIFWLAWIGYSMCSLMGFLNACVYVATPSVWRAWTGGHKDDVIGCGLMTEYCGGLCELQRSSFSSWGRSSTSSWETDMKEAETRRSSDVITEKEAAEDTKLLDSRNERQPPHHVFKN</sequence>
<proteinExistence type="predicted"/>
<feature type="compositionally biased region" description="Basic and acidic residues" evidence="8">
    <location>
        <begin position="331"/>
        <end position="365"/>
    </location>
</feature>
<evidence type="ECO:0000256" key="9">
    <source>
        <dbReference type="SAM" id="Phobius"/>
    </source>
</evidence>
<evidence type="ECO:0000256" key="2">
    <source>
        <dbReference type="ARBA" id="ARBA00022692"/>
    </source>
</evidence>
<evidence type="ECO:0000256" key="1">
    <source>
        <dbReference type="ARBA" id="ARBA00004141"/>
    </source>
</evidence>
<feature type="region of interest" description="Disordered" evidence="8">
    <location>
        <begin position="320"/>
        <end position="372"/>
    </location>
</feature>
<dbReference type="InterPro" id="IPR022343">
    <property type="entry name" value="GCR1-cAMP_receptor"/>
</dbReference>
<organism evidence="12">
    <name type="scientific">Octactis speculum</name>
    <dbReference type="NCBI Taxonomy" id="3111310"/>
    <lineage>
        <taxon>Eukaryota</taxon>
        <taxon>Sar</taxon>
        <taxon>Stramenopiles</taxon>
        <taxon>Ochrophyta</taxon>
        <taxon>Dictyochophyceae</taxon>
        <taxon>Dictyochales</taxon>
        <taxon>Dictyochaceae</taxon>
        <taxon>Octactis</taxon>
    </lineage>
</organism>
<dbReference type="PANTHER" id="PTHR23112">
    <property type="entry name" value="G PROTEIN-COUPLED RECEPTOR 157-RELATED"/>
    <property type="match status" value="1"/>
</dbReference>